<dbReference type="PANTHER" id="PTHR22916">
    <property type="entry name" value="GLYCOSYLTRANSFERASE"/>
    <property type="match status" value="1"/>
</dbReference>
<dbReference type="CDD" id="cd00761">
    <property type="entry name" value="Glyco_tranf_GTA_type"/>
    <property type="match status" value="1"/>
</dbReference>
<dbReference type="EMBL" id="CAEZTD010000123">
    <property type="protein sequence ID" value="CAB4570619.1"/>
    <property type="molecule type" value="Genomic_DNA"/>
</dbReference>
<name>A0A6J6E5S7_9ZZZZ</name>
<dbReference type="AlphaFoldDB" id="A0A6J6E5S7"/>
<evidence type="ECO:0000313" key="2">
    <source>
        <dbReference type="EMBL" id="CAB4570619.1"/>
    </source>
</evidence>
<reference evidence="2" key="1">
    <citation type="submission" date="2020-05" db="EMBL/GenBank/DDBJ databases">
        <authorList>
            <person name="Chiriac C."/>
            <person name="Salcher M."/>
            <person name="Ghai R."/>
            <person name="Kavagutti S V."/>
        </authorList>
    </citation>
    <scope>NUCLEOTIDE SEQUENCE</scope>
</reference>
<sequence>MVDATVIIPTFNGEKYLGQILDALAQQKLMVGSKAGTFELLLIDSGSVDSTLDIIASRSGMPGPIEVRLHQIPNSEFGHGRTRNLAARMAQGKYVVYLSHDAVPLGRDWLTNIIAPLVDSKKTGSDVIAVVARHIARPDCPPLLKYEIDGVFDRCGTRNRVTVEKLSAAERAAYTNSRTTPADLDTRSFYSDVASATIRDFLLNVIPYQDLPYSEDIAFGRDVLLAGYAKAYQPLAPVEHSNDVTFREYGKRIFDETLGLRRIGQARAPLSWGAGLARAAHGAMRDAPRIIRDPDYSLVAKAGWLIVNPFWQVRKWNAIRRAMRVNMSDAKAISAHSLEAHRARKN</sequence>
<organism evidence="2">
    <name type="scientific">freshwater metagenome</name>
    <dbReference type="NCBI Taxonomy" id="449393"/>
    <lineage>
        <taxon>unclassified sequences</taxon>
        <taxon>metagenomes</taxon>
        <taxon>ecological metagenomes</taxon>
    </lineage>
</organism>
<protein>
    <submittedName>
        <fullName evidence="2">Unannotated protein</fullName>
    </submittedName>
</protein>
<accession>A0A6J6E5S7</accession>
<dbReference type="SUPFAM" id="SSF53448">
    <property type="entry name" value="Nucleotide-diphospho-sugar transferases"/>
    <property type="match status" value="1"/>
</dbReference>
<evidence type="ECO:0000259" key="1">
    <source>
        <dbReference type="Pfam" id="PF00535"/>
    </source>
</evidence>
<dbReference type="Pfam" id="PF00535">
    <property type="entry name" value="Glycos_transf_2"/>
    <property type="match status" value="1"/>
</dbReference>
<proteinExistence type="predicted"/>
<gene>
    <name evidence="2" type="ORF">UFOPK1591_01278</name>
</gene>
<dbReference type="Gene3D" id="3.90.550.10">
    <property type="entry name" value="Spore Coat Polysaccharide Biosynthesis Protein SpsA, Chain A"/>
    <property type="match status" value="1"/>
</dbReference>
<dbReference type="InterPro" id="IPR029044">
    <property type="entry name" value="Nucleotide-diphossugar_trans"/>
</dbReference>
<feature type="domain" description="Glycosyltransferase 2-like" evidence="1">
    <location>
        <begin position="5"/>
        <end position="123"/>
    </location>
</feature>
<dbReference type="InterPro" id="IPR001173">
    <property type="entry name" value="Glyco_trans_2-like"/>
</dbReference>
<dbReference type="PANTHER" id="PTHR22916:SF64">
    <property type="entry name" value="TRANSFERASE, PUTATIVE-RELATED"/>
    <property type="match status" value="1"/>
</dbReference>